<feature type="region of interest" description="Disordered" evidence="1">
    <location>
        <begin position="1"/>
        <end position="48"/>
    </location>
</feature>
<dbReference type="Proteomes" id="UP000030104">
    <property type="component" value="Unassembled WGS sequence"/>
</dbReference>
<protein>
    <submittedName>
        <fullName evidence="2">Uncharacterized protein</fullName>
    </submittedName>
</protein>
<keyword evidence="3" id="KW-1185">Reference proteome</keyword>
<accession>A0A0A2LP05</accession>
<feature type="compositionally biased region" description="Basic and acidic residues" evidence="1">
    <location>
        <begin position="18"/>
        <end position="29"/>
    </location>
</feature>
<gene>
    <name evidence="2" type="ORF">PITC_025580</name>
</gene>
<dbReference type="PhylomeDB" id="A0A0A2LP05"/>
<organism evidence="2 3">
    <name type="scientific">Penicillium italicum</name>
    <name type="common">Blue mold</name>
    <dbReference type="NCBI Taxonomy" id="40296"/>
    <lineage>
        <taxon>Eukaryota</taxon>
        <taxon>Fungi</taxon>
        <taxon>Dikarya</taxon>
        <taxon>Ascomycota</taxon>
        <taxon>Pezizomycotina</taxon>
        <taxon>Eurotiomycetes</taxon>
        <taxon>Eurotiomycetidae</taxon>
        <taxon>Eurotiales</taxon>
        <taxon>Aspergillaceae</taxon>
        <taxon>Penicillium</taxon>
    </lineage>
</organism>
<evidence type="ECO:0000313" key="3">
    <source>
        <dbReference type="Proteomes" id="UP000030104"/>
    </source>
</evidence>
<dbReference type="HOGENOM" id="CLU_043569_0_0_1"/>
<dbReference type="EMBL" id="JQGA01000071">
    <property type="protein sequence ID" value="KGO78030.1"/>
    <property type="molecule type" value="Genomic_DNA"/>
</dbReference>
<evidence type="ECO:0000313" key="2">
    <source>
        <dbReference type="EMBL" id="KGO78030.1"/>
    </source>
</evidence>
<comment type="caution">
    <text evidence="2">The sequence shown here is derived from an EMBL/GenBank/DDBJ whole genome shotgun (WGS) entry which is preliminary data.</text>
</comment>
<dbReference type="OMA" id="GWNKYHG"/>
<sequence length="295" mass="33549">MTLRTGLGQDGTTPVLEKPPEDPEKEGPSEKPLGCQDQPPKTKAEPTNMLDLHPAMTKEMINIFRQKGTDYQTWINSPDDTNCERPCIVSPSTIAMHHLIRPSDASNRWDAYCNEWVGAPEEIGNPRPLNLPTGLNYHKLFLRKLAVDKDGSLGWNKYHGRVAHTAVFADNNVRLDGPQWSEIAQAHYQAFFDIDSLKFIFLMTVVNEETHIFVDKVLYPRYGLEIARDSEVRIWLYDTIDYREIMGTSLGKAVGALLLGAFPRGTRRIVQIRTWQFDGDLQMRFDISRAPLGDH</sequence>
<dbReference type="AlphaFoldDB" id="A0A0A2LP05"/>
<dbReference type="OrthoDB" id="4272604at2759"/>
<evidence type="ECO:0000256" key="1">
    <source>
        <dbReference type="SAM" id="MobiDB-lite"/>
    </source>
</evidence>
<name>A0A0A2LP05_PENIT</name>
<proteinExistence type="predicted"/>
<reference evidence="2 3" key="1">
    <citation type="journal article" date="2015" name="Mol. Plant Microbe Interact.">
        <title>Genome, transcriptome, and functional analyses of Penicillium expansum provide new insights into secondary metabolism and pathogenicity.</title>
        <authorList>
            <person name="Ballester A.R."/>
            <person name="Marcet-Houben M."/>
            <person name="Levin E."/>
            <person name="Sela N."/>
            <person name="Selma-Lazaro C."/>
            <person name="Carmona L."/>
            <person name="Wisniewski M."/>
            <person name="Droby S."/>
            <person name="Gonzalez-Candelas L."/>
            <person name="Gabaldon T."/>
        </authorList>
    </citation>
    <scope>NUCLEOTIDE SEQUENCE [LARGE SCALE GENOMIC DNA]</scope>
    <source>
        <strain evidence="2 3">PHI-1</strain>
    </source>
</reference>